<keyword evidence="1" id="KW-0472">Membrane</keyword>
<organism evidence="2 3">
    <name type="scientific">Staphylococcus hyicus</name>
    <dbReference type="NCBI Taxonomy" id="1284"/>
    <lineage>
        <taxon>Bacteria</taxon>
        <taxon>Bacillati</taxon>
        <taxon>Bacillota</taxon>
        <taxon>Bacilli</taxon>
        <taxon>Bacillales</taxon>
        <taxon>Staphylococcaceae</taxon>
        <taxon>Staphylococcus</taxon>
    </lineage>
</organism>
<dbReference type="EMBL" id="QXVO01000048">
    <property type="protein sequence ID" value="RIO43167.1"/>
    <property type="molecule type" value="Genomic_DNA"/>
</dbReference>
<dbReference type="AlphaFoldDB" id="A0A418JGG0"/>
<sequence length="71" mass="8273">MLRRDELDLKIMIPLILIVIVYLTYCFYDLIKVPNVKIFSKWIWGVIICISIPFGGVVYILIGRDGEEVNK</sequence>
<dbReference type="Proteomes" id="UP000285625">
    <property type="component" value="Unassembled WGS sequence"/>
</dbReference>
<comment type="caution">
    <text evidence="2">The sequence shown here is derived from an EMBL/GenBank/DDBJ whole genome shotgun (WGS) entry which is preliminary data.</text>
</comment>
<feature type="transmembrane region" description="Helical" evidence="1">
    <location>
        <begin position="42"/>
        <end position="62"/>
    </location>
</feature>
<keyword evidence="1" id="KW-0812">Transmembrane</keyword>
<reference evidence="2 3" key="1">
    <citation type="journal article" date="2016" name="Front. Microbiol.">
        <title>Comprehensive Phylogenetic Analysis of Bovine Non-aureus Staphylococci Species Based on Whole-Genome Sequencing.</title>
        <authorList>
            <person name="Naushad S."/>
            <person name="Barkema H.W."/>
            <person name="Luby C."/>
            <person name="Condas L.A."/>
            <person name="Nobrega D.B."/>
            <person name="Carson D.A."/>
            <person name="De Buck J."/>
        </authorList>
    </citation>
    <scope>NUCLEOTIDE SEQUENCE [LARGE SCALE GENOMIC DNA]</scope>
    <source>
        <strain evidence="2 3">SNUC 5959</strain>
    </source>
</reference>
<evidence type="ECO:0000313" key="3">
    <source>
        <dbReference type="Proteomes" id="UP000285625"/>
    </source>
</evidence>
<evidence type="ECO:0008006" key="4">
    <source>
        <dbReference type="Google" id="ProtNLM"/>
    </source>
</evidence>
<keyword evidence="1" id="KW-1133">Transmembrane helix</keyword>
<gene>
    <name evidence="2" type="ORF">BUZ57_11235</name>
</gene>
<accession>A0A418JGG0</accession>
<name>A0A418JGG0_STAHY</name>
<evidence type="ECO:0000313" key="2">
    <source>
        <dbReference type="EMBL" id="RIO43167.1"/>
    </source>
</evidence>
<proteinExistence type="predicted"/>
<feature type="transmembrane region" description="Helical" evidence="1">
    <location>
        <begin position="12"/>
        <end position="30"/>
    </location>
</feature>
<protein>
    <recommendedName>
        <fullName evidence="4">Cardiolipin synthase N-terminal domain-containing protein</fullName>
    </recommendedName>
</protein>
<evidence type="ECO:0000256" key="1">
    <source>
        <dbReference type="SAM" id="Phobius"/>
    </source>
</evidence>